<feature type="compositionally biased region" description="Pro residues" evidence="5">
    <location>
        <begin position="205"/>
        <end position="219"/>
    </location>
</feature>
<dbReference type="InterPro" id="IPR043441">
    <property type="entry name" value="Tjap1/BEGAIN"/>
</dbReference>
<feature type="compositionally biased region" description="Polar residues" evidence="5">
    <location>
        <begin position="163"/>
        <end position="176"/>
    </location>
</feature>
<keyword evidence="3" id="KW-0472">Membrane</keyword>
<evidence type="ECO:0000313" key="7">
    <source>
        <dbReference type="RefSeq" id="XP_032812103.1"/>
    </source>
</evidence>
<proteinExistence type="predicted"/>
<dbReference type="PANTHER" id="PTHR28664">
    <property type="entry name" value="TIGHT JUNCTION-ASSOCIATED PROTEIN 1"/>
    <property type="match status" value="1"/>
</dbReference>
<evidence type="ECO:0000256" key="3">
    <source>
        <dbReference type="ARBA" id="ARBA00023136"/>
    </source>
</evidence>
<gene>
    <name evidence="7" type="primary">LOC116943373</name>
</gene>
<dbReference type="GO" id="GO:0016020">
    <property type="term" value="C:membrane"/>
    <property type="evidence" value="ECO:0007669"/>
    <property type="project" value="UniProtKB-SubCell"/>
</dbReference>
<protein>
    <submittedName>
        <fullName evidence="7">Brain-enriched guanylate kinase-associated protein-like</fullName>
    </submittedName>
</protein>
<sequence length="414" mass="45374">MPRNQNKETVEDSEIVRALRQRCVELAGAVDGERQRRGRGAARHEDERRHFACELQRLRAELHGTRERHSRLQNGFDAIGRVKCDLEEKICRTVKEFDEERGTLLSRVSVLTGRLAEAERMIATLAEDNKRCREDCRLAVQLLQCSSGRFACAVDSQLFPETSEQPVLSNEGSPTPSGYHHAASSIATAAVASPPRMPTPIGTQLPPPLLSPRTSPPSPGHGQAADGVLHRPGQCLDREPFRGLAPRAEACSEPELCPRHELPHDAVLHQASEDGAPGASWDGAAPPEPQQERRNGRACRARARPFLARRSSREAEGFSSSSSSSFSMAAVAGAPFFEEYGYVACSPGEMFDEEMEEDEEVRELPGATAARWRTVPGSRAAVGEAAGQRFGPAVGAWRRKESLRKAQEYGNILN</sequence>
<organism evidence="6 7">
    <name type="scientific">Petromyzon marinus</name>
    <name type="common">Sea lamprey</name>
    <dbReference type="NCBI Taxonomy" id="7757"/>
    <lineage>
        <taxon>Eukaryota</taxon>
        <taxon>Metazoa</taxon>
        <taxon>Chordata</taxon>
        <taxon>Craniata</taxon>
        <taxon>Vertebrata</taxon>
        <taxon>Cyclostomata</taxon>
        <taxon>Hyperoartia</taxon>
        <taxon>Petromyzontiformes</taxon>
        <taxon>Petromyzontidae</taxon>
        <taxon>Petromyzon</taxon>
    </lineage>
</organism>
<evidence type="ECO:0000313" key="6">
    <source>
        <dbReference type="Proteomes" id="UP001318040"/>
    </source>
</evidence>
<feature type="coiled-coil region" evidence="4">
    <location>
        <begin position="41"/>
        <end position="75"/>
    </location>
</feature>
<feature type="region of interest" description="Disordered" evidence="5">
    <location>
        <begin position="163"/>
        <end position="234"/>
    </location>
</feature>
<dbReference type="PANTHER" id="PTHR28664:SF4">
    <property type="entry name" value="TIGHT JUNCTION-ASSOCIATED PROTEIN 1"/>
    <property type="match status" value="1"/>
</dbReference>
<dbReference type="Proteomes" id="UP001318040">
    <property type="component" value="Chromosome 17"/>
</dbReference>
<keyword evidence="2" id="KW-0597">Phosphoprotein</keyword>
<evidence type="ECO:0000256" key="1">
    <source>
        <dbReference type="ARBA" id="ARBA00004170"/>
    </source>
</evidence>
<evidence type="ECO:0000256" key="5">
    <source>
        <dbReference type="SAM" id="MobiDB-lite"/>
    </source>
</evidence>
<dbReference type="KEGG" id="pmrn:116943373"/>
<evidence type="ECO:0000256" key="4">
    <source>
        <dbReference type="SAM" id="Coils"/>
    </source>
</evidence>
<accession>A0AAJ7T8J2</accession>
<keyword evidence="6" id="KW-1185">Reference proteome</keyword>
<feature type="compositionally biased region" description="Low complexity" evidence="5">
    <location>
        <begin position="182"/>
        <end position="193"/>
    </location>
</feature>
<evidence type="ECO:0000256" key="2">
    <source>
        <dbReference type="ARBA" id="ARBA00022553"/>
    </source>
</evidence>
<keyword evidence="4" id="KW-0175">Coiled coil</keyword>
<reference evidence="7" key="1">
    <citation type="submission" date="2025-08" db="UniProtKB">
        <authorList>
            <consortium name="RefSeq"/>
        </authorList>
    </citation>
    <scope>IDENTIFICATION</scope>
    <source>
        <tissue evidence="7">Sperm</tissue>
    </source>
</reference>
<comment type="subcellular location">
    <subcellularLocation>
        <location evidence="1">Membrane</location>
        <topology evidence="1">Peripheral membrane protein</topology>
    </subcellularLocation>
</comment>
<name>A0AAJ7T8J2_PETMA</name>
<dbReference type="AlphaFoldDB" id="A0AAJ7T8J2"/>
<feature type="region of interest" description="Disordered" evidence="5">
    <location>
        <begin position="272"/>
        <end position="299"/>
    </location>
</feature>
<dbReference type="RefSeq" id="XP_032812103.1">
    <property type="nucleotide sequence ID" value="XM_032956212.1"/>
</dbReference>